<feature type="domain" description="RanBP2-type" evidence="13">
    <location>
        <begin position="173"/>
        <end position="202"/>
    </location>
</feature>
<dbReference type="Gene3D" id="4.10.1060.10">
    <property type="entry name" value="Zinc finger, RanBP2-type"/>
    <property type="match status" value="1"/>
</dbReference>
<comment type="caution">
    <text evidence="15">The sequence shown here is derived from an EMBL/GenBank/DDBJ whole genome shotgun (WGS) entry which is preliminary data.</text>
</comment>
<dbReference type="GO" id="GO:0016055">
    <property type="term" value="P:Wnt signaling pathway"/>
    <property type="evidence" value="ECO:0007669"/>
    <property type="project" value="UniProtKB-KW"/>
</dbReference>
<dbReference type="EMBL" id="CAJNOJ010000002">
    <property type="protein sequence ID" value="CAF0725225.1"/>
    <property type="molecule type" value="Genomic_DNA"/>
</dbReference>
<evidence type="ECO:0000313" key="15">
    <source>
        <dbReference type="EMBL" id="CAF0725225.1"/>
    </source>
</evidence>
<evidence type="ECO:0000256" key="7">
    <source>
        <dbReference type="ARBA" id="ARBA00022980"/>
    </source>
</evidence>
<evidence type="ECO:0000256" key="12">
    <source>
        <dbReference type="SAM" id="MobiDB-lite"/>
    </source>
</evidence>
<dbReference type="PROSITE" id="PS50199">
    <property type="entry name" value="ZF_RANBP2_2"/>
    <property type="match status" value="3"/>
</dbReference>
<keyword evidence="6" id="KW-0862">Zinc</keyword>
<evidence type="ECO:0000256" key="2">
    <source>
        <dbReference type="ARBA" id="ARBA00005436"/>
    </source>
</evidence>
<proteinExistence type="inferred from homology"/>
<dbReference type="Pfam" id="PF02338">
    <property type="entry name" value="OTU"/>
    <property type="match status" value="1"/>
</dbReference>
<evidence type="ECO:0000259" key="13">
    <source>
        <dbReference type="PROSITE" id="PS50199"/>
    </source>
</evidence>
<keyword evidence="8" id="KW-0687">Ribonucleoprotein</keyword>
<evidence type="ECO:0000256" key="11">
    <source>
        <dbReference type="PROSITE-ProRule" id="PRU00322"/>
    </source>
</evidence>
<dbReference type="Gene3D" id="3.90.70.80">
    <property type="match status" value="1"/>
</dbReference>
<dbReference type="PANTHER" id="PTHR21141">
    <property type="entry name" value="60S ACIDIC RIBOSOMAL PROTEIN FAMILY MEMBER"/>
    <property type="match status" value="1"/>
</dbReference>
<dbReference type="InterPro" id="IPR003323">
    <property type="entry name" value="OTU_dom"/>
</dbReference>
<dbReference type="InterPro" id="IPR038716">
    <property type="entry name" value="P1/P2_N_sf"/>
</dbReference>
<keyword evidence="5 11" id="KW-0863">Zinc-finger</keyword>
<keyword evidence="4" id="KW-0479">Metal-binding</keyword>
<dbReference type="GO" id="GO:0008270">
    <property type="term" value="F:zinc ion binding"/>
    <property type="evidence" value="ECO:0007669"/>
    <property type="project" value="UniProtKB-KW"/>
</dbReference>
<dbReference type="Pfam" id="PF00641">
    <property type="entry name" value="Zn_ribbon_RanBP"/>
    <property type="match status" value="3"/>
</dbReference>
<evidence type="ECO:0000256" key="3">
    <source>
        <dbReference type="ARBA" id="ARBA00022687"/>
    </source>
</evidence>
<feature type="domain" description="OTU" evidence="14">
    <location>
        <begin position="596"/>
        <end position="755"/>
    </location>
</feature>
<evidence type="ECO:0000256" key="6">
    <source>
        <dbReference type="ARBA" id="ARBA00022833"/>
    </source>
</evidence>
<name>A0A813MTB4_ADIRI</name>
<feature type="region of interest" description="Disordered" evidence="12">
    <location>
        <begin position="386"/>
        <end position="412"/>
    </location>
</feature>
<feature type="region of interest" description="Disordered" evidence="12">
    <location>
        <begin position="81"/>
        <end position="108"/>
    </location>
</feature>
<feature type="compositionally biased region" description="Acidic residues" evidence="12">
    <location>
        <begin position="140"/>
        <end position="150"/>
    </location>
</feature>
<evidence type="ECO:0000259" key="14">
    <source>
        <dbReference type="PROSITE" id="PS50802"/>
    </source>
</evidence>
<dbReference type="PROSITE" id="PS50802">
    <property type="entry name" value="OTU"/>
    <property type="match status" value="1"/>
</dbReference>
<dbReference type="SUPFAM" id="SSF90209">
    <property type="entry name" value="Ran binding protein zinc finger-like"/>
    <property type="match status" value="2"/>
</dbReference>
<dbReference type="InterPro" id="IPR027534">
    <property type="entry name" value="Ribosomal_P1/P2"/>
</dbReference>
<dbReference type="Gene3D" id="2.30.30.380">
    <property type="entry name" value="Zn-finger domain of Sec23/24"/>
    <property type="match status" value="1"/>
</dbReference>
<dbReference type="AlphaFoldDB" id="A0A813MTB4"/>
<dbReference type="InterPro" id="IPR049768">
    <property type="entry name" value="ZRANB1_OTU"/>
</dbReference>
<dbReference type="SMART" id="SM00547">
    <property type="entry name" value="ZnF_RBZ"/>
    <property type="match status" value="3"/>
</dbReference>
<dbReference type="Gene3D" id="1.25.40.560">
    <property type="match status" value="1"/>
</dbReference>
<evidence type="ECO:0000256" key="4">
    <source>
        <dbReference type="ARBA" id="ARBA00022723"/>
    </source>
</evidence>
<feature type="compositionally biased region" description="Basic and acidic residues" evidence="12">
    <location>
        <begin position="85"/>
        <end position="104"/>
    </location>
</feature>
<evidence type="ECO:0000256" key="8">
    <source>
        <dbReference type="ARBA" id="ARBA00023274"/>
    </source>
</evidence>
<dbReference type="GO" id="GO:0003735">
    <property type="term" value="F:structural constituent of ribosome"/>
    <property type="evidence" value="ECO:0007669"/>
    <property type="project" value="InterPro"/>
</dbReference>
<dbReference type="GO" id="GO:0002182">
    <property type="term" value="P:cytoplasmic translational elongation"/>
    <property type="evidence" value="ECO:0007669"/>
    <property type="project" value="InterPro"/>
</dbReference>
<reference evidence="15" key="1">
    <citation type="submission" date="2021-02" db="EMBL/GenBank/DDBJ databases">
        <authorList>
            <person name="Nowell W R."/>
        </authorList>
    </citation>
    <scope>NUCLEOTIDE SEQUENCE</scope>
</reference>
<evidence type="ECO:0000256" key="1">
    <source>
        <dbReference type="ARBA" id="ARBA00003362"/>
    </source>
</evidence>
<dbReference type="PROSITE" id="PS01358">
    <property type="entry name" value="ZF_RANBP2_1"/>
    <property type="match status" value="3"/>
</dbReference>
<keyword evidence="7" id="KW-0689">Ribosomal protein</keyword>
<gene>
    <name evidence="15" type="ORF">EDS130_LOCUS631</name>
</gene>
<feature type="region of interest" description="Disordered" evidence="12">
    <location>
        <begin position="135"/>
        <end position="167"/>
    </location>
</feature>
<evidence type="ECO:0000256" key="5">
    <source>
        <dbReference type="ARBA" id="ARBA00022771"/>
    </source>
</evidence>
<feature type="compositionally biased region" description="Basic and acidic residues" evidence="12">
    <location>
        <begin position="386"/>
        <end position="401"/>
    </location>
</feature>
<evidence type="ECO:0000256" key="9">
    <source>
        <dbReference type="ARBA" id="ARBA00035301"/>
    </source>
</evidence>
<accession>A0A813MTB4</accession>
<dbReference type="InterPro" id="IPR044076">
    <property type="entry name" value="Ribosomal_P2"/>
</dbReference>
<dbReference type="InterPro" id="IPR001876">
    <property type="entry name" value="Znf_RanBP2"/>
</dbReference>
<evidence type="ECO:0000256" key="10">
    <source>
        <dbReference type="ARBA" id="ARBA00035443"/>
    </source>
</evidence>
<dbReference type="InterPro" id="IPR036443">
    <property type="entry name" value="Znf_RanBP2_sf"/>
</dbReference>
<dbReference type="FunFam" id="1.10.10.1410:FF:000002">
    <property type="entry name" value="60S acidic ribosomal protein P2"/>
    <property type="match status" value="1"/>
</dbReference>
<comment type="similarity">
    <text evidence="2">Belongs to the eukaryotic ribosomal protein P1/P2 family.</text>
</comment>
<dbReference type="Pfam" id="PF00428">
    <property type="entry name" value="Ribosomal_60s"/>
    <property type="match status" value="1"/>
</dbReference>
<dbReference type="OrthoDB" id="6275030at2759"/>
<dbReference type="Gene3D" id="1.10.10.1410">
    <property type="match status" value="1"/>
</dbReference>
<feature type="domain" description="RanBP2-type" evidence="13">
    <location>
        <begin position="241"/>
        <end position="270"/>
    </location>
</feature>
<dbReference type="Proteomes" id="UP000663852">
    <property type="component" value="Unassembled WGS sequence"/>
</dbReference>
<dbReference type="CDD" id="cd22767">
    <property type="entry name" value="OTU_ZRANB1"/>
    <property type="match status" value="1"/>
</dbReference>
<protein>
    <recommendedName>
        <fullName evidence="9">Large ribosomal subunit protein P2</fullName>
    </recommendedName>
    <alternativeName>
        <fullName evidence="10">60S acidic ribosomal protein P2</fullName>
    </alternativeName>
</protein>
<dbReference type="HAMAP" id="MF_01478">
    <property type="entry name" value="Ribosomal_L12_arch"/>
    <property type="match status" value="1"/>
</dbReference>
<keyword evidence="3" id="KW-0879">Wnt signaling pathway</keyword>
<organism evidence="15 16">
    <name type="scientific">Adineta ricciae</name>
    <name type="common">Rotifer</name>
    <dbReference type="NCBI Taxonomy" id="249248"/>
    <lineage>
        <taxon>Eukaryota</taxon>
        <taxon>Metazoa</taxon>
        <taxon>Spiralia</taxon>
        <taxon>Gnathifera</taxon>
        <taxon>Rotifera</taxon>
        <taxon>Eurotatoria</taxon>
        <taxon>Bdelloidea</taxon>
        <taxon>Adinetida</taxon>
        <taxon>Adinetidae</taxon>
        <taxon>Adineta</taxon>
    </lineage>
</organism>
<feature type="domain" description="RanBP2-type" evidence="13">
    <location>
        <begin position="305"/>
        <end position="334"/>
    </location>
</feature>
<comment type="function">
    <text evidence="1">Plays an important role in the elongation step of protein synthesis.</text>
</comment>
<dbReference type="GO" id="GO:0022625">
    <property type="term" value="C:cytosolic large ribosomal subunit"/>
    <property type="evidence" value="ECO:0007669"/>
    <property type="project" value="InterPro"/>
</dbReference>
<evidence type="ECO:0000313" key="16">
    <source>
        <dbReference type="Proteomes" id="UP000663852"/>
    </source>
</evidence>
<dbReference type="CDD" id="cd05833">
    <property type="entry name" value="Ribosomal_P2"/>
    <property type="match status" value="1"/>
</dbReference>
<dbReference type="PANTHER" id="PTHR21141:SF5">
    <property type="entry name" value="LARGE RIBOSOMAL SUBUNIT PROTEIN P2"/>
    <property type="match status" value="1"/>
</dbReference>
<sequence>MRYAAAYVLAVLGGNATPDAATIAKILGSVGIDCDKTKAQKVVDACKGKDLEQIIAEGTKKLTSLPAGGAAAPAAAAAAPAAGGDAKKGGAKEEPKKEEKKKEESDEEGDDMGFAIVFISVNVHIGTITTNTFAIMNNPADDDDDDSSIDDFEHRNENSETNSANPTATTTIIEDKWACSICTYLNFAVAQKCTMCRQPKLTTVNAASADIYQLSASSESNTQQEQAQQQQQQIPATYIDSVEKWPCDQCTFLNYPRAVRCTQCGSYRIIGTARVSPVQPSIDANVNERISPPASTADSRRIAQRLRKWTCNRCTTDNYPATKRCISCGNSRHHSTNSSNPIIPTPICSSSSSSSTCSSILIGTDEEQRMNAINKSMENINVERVSNKESKTNRLSSEKRFISNPKKSSSTPSDRLWLKACQTLLDHGSLTIVFEYLLCGGDPTRQITIEDSQFLTCSYLSSIDLVGRTLKNLANITGQIEQFCKFESAFQQLMRQQKKQPHTRRVPANICTRINGMIQHFFHSHLKLKKITDFHSYFLTEWFTAVLPAEIRDFSHRTQQQIFDDILDQQVQQELEIDNRIINWNSEVTTRFHSRLYALWNRKNGDCLLDSVLQVCLGVWDTENTLRRAMAECLQHGSNKFFERWSEYERLVAEKQQYRQDEHQLKSDWNDVLTFANQPGESLGHAHIFALSHILRRPIIVYGVTNVKSYRGEYFIGLARFQGVYLPLLWETNFCSKSPICLGFTRNHFSALVPMQERINISSSSSSRSSSPLILNHENDVQQRPPPSSSSLITQPQNENNDQQIFYHPLMDCDGNLLPVHFLTASEIGHEQAILHQWLDCGFTSNGLLVAKQKVGKRPQVCQQSLDAWLQLYSSNSGTRRMDSSSR</sequence>